<dbReference type="SUPFAM" id="SSF50494">
    <property type="entry name" value="Trypsin-like serine proteases"/>
    <property type="match status" value="1"/>
</dbReference>
<sequence>MAAGRLRFPVSAPHHIYRGYHSVPISCLPPQLVIRTVAEDAASPSDLKCFCPEITANIILTFPISLPGRIIGGKVVVPHSRPYMAYLKIKVTNKTGTFHSYCGGFLIQPDAVLSAAHCVRVEVTVILGAHNIHDEEESQQWISVRDWVFHPDYCPVTLHNDIVLMKVWPNTSFLPEGSPPNVKLISLPSSNERVRTGTKCEVAGWGWTSLYGSKTDVMREVELKVQNDKPCQKVFRNLFLKVGRACLTPLTPFMTQGDSGGPLVCNQKAHGIVSHGLESRLFPKVFTMASYFEPWIRQQLRRFALQELPASPSSQ</sequence>
<dbReference type="Gene3D" id="2.40.10.10">
    <property type="entry name" value="Trypsin-like serine proteases"/>
    <property type="match status" value="2"/>
</dbReference>
<dbReference type="Pfam" id="PF00089">
    <property type="entry name" value="Trypsin"/>
    <property type="match status" value="1"/>
</dbReference>
<dbReference type="AlphaFoldDB" id="A0A8C3UXY3"/>
<dbReference type="InterPro" id="IPR001254">
    <property type="entry name" value="Trypsin_dom"/>
</dbReference>
<feature type="domain" description="Peptidase S1" evidence="4">
    <location>
        <begin position="70"/>
        <end position="301"/>
    </location>
</feature>
<name>A0A8C3UXY3_CATUS</name>
<dbReference type="PANTHER" id="PTHR24271">
    <property type="entry name" value="KALLIKREIN-RELATED"/>
    <property type="match status" value="1"/>
</dbReference>
<dbReference type="PROSITE" id="PS00134">
    <property type="entry name" value="TRYPSIN_HIS"/>
    <property type="match status" value="1"/>
</dbReference>
<reference evidence="5" key="1">
    <citation type="submission" date="2020-10" db="EMBL/GenBank/DDBJ databases">
        <title>Catharus ustulatus (Swainson's thrush) genome, bCatUst1, primary haplotype v2.</title>
        <authorList>
            <person name="Delmore K."/>
            <person name="Vafadar M."/>
            <person name="Formenti G."/>
            <person name="Chow W."/>
            <person name="Pelan S."/>
            <person name="Howe K."/>
            <person name="Rhie A."/>
            <person name="Mountcastle J."/>
            <person name="Haase B."/>
            <person name="Fedrigo O."/>
            <person name="Jarvis E.D."/>
        </authorList>
    </citation>
    <scope>NUCLEOTIDE SEQUENCE [LARGE SCALE GENOMIC DNA]</scope>
</reference>
<accession>A0A8C3UXY3</accession>
<dbReference type="PANTHER" id="PTHR24271:SF81">
    <property type="entry name" value="GRANZYME B"/>
    <property type="match status" value="1"/>
</dbReference>
<dbReference type="PRINTS" id="PR00722">
    <property type="entry name" value="CHYMOTRYPSIN"/>
</dbReference>
<dbReference type="GO" id="GO:0006508">
    <property type="term" value="P:proteolysis"/>
    <property type="evidence" value="ECO:0007669"/>
    <property type="project" value="InterPro"/>
</dbReference>
<evidence type="ECO:0000256" key="2">
    <source>
        <dbReference type="ARBA" id="ARBA00023145"/>
    </source>
</evidence>
<protein>
    <recommendedName>
        <fullName evidence="4">Peptidase S1 domain-containing protein</fullName>
    </recommendedName>
</protein>
<dbReference type="Proteomes" id="UP000694563">
    <property type="component" value="Chromosome 23"/>
</dbReference>
<dbReference type="GO" id="GO:0004252">
    <property type="term" value="F:serine-type endopeptidase activity"/>
    <property type="evidence" value="ECO:0007669"/>
    <property type="project" value="InterPro"/>
</dbReference>
<evidence type="ECO:0000259" key="4">
    <source>
        <dbReference type="PROSITE" id="PS50240"/>
    </source>
</evidence>
<dbReference type="Ensembl" id="ENSCUST00005020911.1">
    <property type="protein sequence ID" value="ENSCUSP00005020160.1"/>
    <property type="gene ID" value="ENSCUSG00005012844.1"/>
</dbReference>
<evidence type="ECO:0000313" key="6">
    <source>
        <dbReference type="Proteomes" id="UP000694563"/>
    </source>
</evidence>
<evidence type="ECO:0000256" key="3">
    <source>
        <dbReference type="ARBA" id="ARBA00023157"/>
    </source>
</evidence>
<evidence type="ECO:0000313" key="5">
    <source>
        <dbReference type="Ensembl" id="ENSCUSP00005020160.1"/>
    </source>
</evidence>
<dbReference type="FunFam" id="2.40.10.10:FF:000005">
    <property type="entry name" value="Serine protease 37"/>
    <property type="match status" value="1"/>
</dbReference>
<keyword evidence="6" id="KW-1185">Reference proteome</keyword>
<dbReference type="InterPro" id="IPR009003">
    <property type="entry name" value="Peptidase_S1_PA"/>
</dbReference>
<evidence type="ECO:0000256" key="1">
    <source>
        <dbReference type="ARBA" id="ARBA00022729"/>
    </source>
</evidence>
<dbReference type="InterPro" id="IPR001314">
    <property type="entry name" value="Peptidase_S1A"/>
</dbReference>
<keyword evidence="1" id="KW-0732">Signal</keyword>
<dbReference type="SMART" id="SM00020">
    <property type="entry name" value="Tryp_SPc"/>
    <property type="match status" value="1"/>
</dbReference>
<reference evidence="5" key="2">
    <citation type="submission" date="2025-08" db="UniProtKB">
        <authorList>
            <consortium name="Ensembl"/>
        </authorList>
    </citation>
    <scope>IDENTIFICATION</scope>
</reference>
<dbReference type="PROSITE" id="PS50240">
    <property type="entry name" value="TRYPSIN_DOM"/>
    <property type="match status" value="1"/>
</dbReference>
<organism evidence="5 6">
    <name type="scientific">Catharus ustulatus</name>
    <name type="common">Russet-backed thrush</name>
    <name type="synonym">Hylocichla ustulatus</name>
    <dbReference type="NCBI Taxonomy" id="91951"/>
    <lineage>
        <taxon>Eukaryota</taxon>
        <taxon>Metazoa</taxon>
        <taxon>Chordata</taxon>
        <taxon>Craniata</taxon>
        <taxon>Vertebrata</taxon>
        <taxon>Euteleostomi</taxon>
        <taxon>Archelosauria</taxon>
        <taxon>Archosauria</taxon>
        <taxon>Dinosauria</taxon>
        <taxon>Saurischia</taxon>
        <taxon>Theropoda</taxon>
        <taxon>Coelurosauria</taxon>
        <taxon>Aves</taxon>
        <taxon>Neognathae</taxon>
        <taxon>Neoaves</taxon>
        <taxon>Telluraves</taxon>
        <taxon>Australaves</taxon>
        <taxon>Passeriformes</taxon>
        <taxon>Turdidae</taxon>
        <taxon>Catharus</taxon>
    </lineage>
</organism>
<keyword evidence="2" id="KW-0865">Zymogen</keyword>
<keyword evidence="3" id="KW-1015">Disulfide bond</keyword>
<dbReference type="InterPro" id="IPR043504">
    <property type="entry name" value="Peptidase_S1_PA_chymotrypsin"/>
</dbReference>
<dbReference type="CDD" id="cd00190">
    <property type="entry name" value="Tryp_SPc"/>
    <property type="match status" value="1"/>
</dbReference>
<reference evidence="5" key="3">
    <citation type="submission" date="2025-09" db="UniProtKB">
        <authorList>
            <consortium name="Ensembl"/>
        </authorList>
    </citation>
    <scope>IDENTIFICATION</scope>
</reference>
<gene>
    <name evidence="5" type="primary">LOC117006671</name>
</gene>
<dbReference type="InterPro" id="IPR018114">
    <property type="entry name" value="TRYPSIN_HIS"/>
</dbReference>
<proteinExistence type="predicted"/>